<keyword evidence="2" id="KW-0472">Membrane</keyword>
<feature type="transmembrane region" description="Helical" evidence="2">
    <location>
        <begin position="196"/>
        <end position="216"/>
    </location>
</feature>
<feature type="region of interest" description="Disordered" evidence="1">
    <location>
        <begin position="276"/>
        <end position="321"/>
    </location>
</feature>
<feature type="transmembrane region" description="Helical" evidence="2">
    <location>
        <begin position="255"/>
        <end position="273"/>
    </location>
</feature>
<feature type="compositionally biased region" description="Basic and acidic residues" evidence="1">
    <location>
        <begin position="283"/>
        <end position="295"/>
    </location>
</feature>
<protein>
    <submittedName>
        <fullName evidence="3">DMT family transporter</fullName>
    </submittedName>
</protein>
<sequence length="321" mass="33049">MVYIFGLSAACLLGFGFVLQQHAAEHEPLSVMLSYKLLLDLAKVPLWLAGIGCMVAGQILGSLALGHGDLAKVEPLLTTNLLFAMLLARWMGEQPLGWSGWLGAIALSLGVAAFILAGRPHTGHGHITQARHWLVIACVLGLAGILVLIALRLDLLHRPPLLAAAAGTLFGLQDALTRVCGSIIGARGIGGLLASWQPYGVLALAVTGLLLTQSAFEAGPLRLSLPALTVAEPLSGIGCGIGFLHDELHTTPSALAWQTVGVAAAITGVFVLGRHPVMPGGKRRPDPADRHHEPVPAEGGDPTAGPADGPTHGGPSDGPSA</sequence>
<accession>A0ABS2TV47</accession>
<gene>
    <name evidence="3" type="ORF">ITX44_16715</name>
</gene>
<dbReference type="PANTHER" id="PTHR40761">
    <property type="entry name" value="CONSERVED INTEGRAL MEMBRANE ALANINE VALINE AND LEUCINE RICH PROTEIN-RELATED"/>
    <property type="match status" value="1"/>
</dbReference>
<proteinExistence type="predicted"/>
<feature type="transmembrane region" description="Helical" evidence="2">
    <location>
        <begin position="223"/>
        <end position="243"/>
    </location>
</feature>
<dbReference type="NCBIfam" id="NF038012">
    <property type="entry name" value="DMT_1"/>
    <property type="match status" value="1"/>
</dbReference>
<name>A0ABS2TV47_9ACTN</name>
<evidence type="ECO:0000313" key="4">
    <source>
        <dbReference type="Proteomes" id="UP000749040"/>
    </source>
</evidence>
<dbReference type="EMBL" id="JADKYB010000008">
    <property type="protein sequence ID" value="MBM9506165.1"/>
    <property type="molecule type" value="Genomic_DNA"/>
</dbReference>
<evidence type="ECO:0000256" key="2">
    <source>
        <dbReference type="SAM" id="Phobius"/>
    </source>
</evidence>
<dbReference type="SUPFAM" id="SSF103481">
    <property type="entry name" value="Multidrug resistance efflux transporter EmrE"/>
    <property type="match status" value="1"/>
</dbReference>
<organism evidence="3 4">
    <name type="scientific">Actinacidiphila acididurans</name>
    <dbReference type="NCBI Taxonomy" id="2784346"/>
    <lineage>
        <taxon>Bacteria</taxon>
        <taxon>Bacillati</taxon>
        <taxon>Actinomycetota</taxon>
        <taxon>Actinomycetes</taxon>
        <taxon>Kitasatosporales</taxon>
        <taxon>Streptomycetaceae</taxon>
        <taxon>Actinacidiphila</taxon>
    </lineage>
</organism>
<keyword evidence="2" id="KW-1133">Transmembrane helix</keyword>
<dbReference type="RefSeq" id="WP_205358028.1">
    <property type="nucleotide sequence ID" value="NZ_JADKYB010000008.1"/>
</dbReference>
<feature type="transmembrane region" description="Helical" evidence="2">
    <location>
        <begin position="130"/>
        <end position="151"/>
    </location>
</feature>
<reference evidence="3 4" key="1">
    <citation type="submission" date="2021-01" db="EMBL/GenBank/DDBJ databases">
        <title>Streptomyces acididurans sp. nov., isolated from a peat swamp forest soil.</title>
        <authorList>
            <person name="Chantavorakit T."/>
            <person name="Duangmal K."/>
        </authorList>
    </citation>
    <scope>NUCLEOTIDE SEQUENCE [LARGE SCALE GENOMIC DNA]</scope>
    <source>
        <strain evidence="3 4">KK5PA1</strain>
    </source>
</reference>
<feature type="transmembrane region" description="Helical" evidence="2">
    <location>
        <begin position="73"/>
        <end position="92"/>
    </location>
</feature>
<dbReference type="PANTHER" id="PTHR40761:SF1">
    <property type="entry name" value="CONSERVED INTEGRAL MEMBRANE ALANINE VALINE AND LEUCINE RICH PROTEIN-RELATED"/>
    <property type="match status" value="1"/>
</dbReference>
<dbReference type="InterPro" id="IPR037185">
    <property type="entry name" value="EmrE-like"/>
</dbReference>
<keyword evidence="4" id="KW-1185">Reference proteome</keyword>
<feature type="compositionally biased region" description="Low complexity" evidence="1">
    <location>
        <begin position="296"/>
        <end position="310"/>
    </location>
</feature>
<evidence type="ECO:0000256" key="1">
    <source>
        <dbReference type="SAM" id="MobiDB-lite"/>
    </source>
</evidence>
<feature type="transmembrane region" description="Helical" evidence="2">
    <location>
        <begin position="98"/>
        <end position="118"/>
    </location>
</feature>
<evidence type="ECO:0000313" key="3">
    <source>
        <dbReference type="EMBL" id="MBM9506165.1"/>
    </source>
</evidence>
<feature type="transmembrane region" description="Helical" evidence="2">
    <location>
        <begin position="44"/>
        <end position="66"/>
    </location>
</feature>
<feature type="compositionally biased region" description="Gly residues" evidence="1">
    <location>
        <begin position="311"/>
        <end position="321"/>
    </location>
</feature>
<dbReference type="Proteomes" id="UP000749040">
    <property type="component" value="Unassembled WGS sequence"/>
</dbReference>
<comment type="caution">
    <text evidence="3">The sequence shown here is derived from an EMBL/GenBank/DDBJ whole genome shotgun (WGS) entry which is preliminary data.</text>
</comment>
<keyword evidence="2" id="KW-0812">Transmembrane</keyword>